<evidence type="ECO:0000256" key="1">
    <source>
        <dbReference type="SAM" id="SignalP"/>
    </source>
</evidence>
<gene>
    <name evidence="2" type="ORF">GCM10008942_01130</name>
</gene>
<feature type="signal peptide" evidence="1">
    <location>
        <begin position="1"/>
        <end position="19"/>
    </location>
</feature>
<feature type="chain" id="PRO_5045629427" evidence="1">
    <location>
        <begin position="20"/>
        <end position="318"/>
    </location>
</feature>
<evidence type="ECO:0000313" key="2">
    <source>
        <dbReference type="EMBL" id="GAA0556437.1"/>
    </source>
</evidence>
<dbReference type="EMBL" id="BAAADD010000001">
    <property type="protein sequence ID" value="GAA0556437.1"/>
    <property type="molecule type" value="Genomic_DNA"/>
</dbReference>
<sequence>MRSALAVLGIAVLSAGAWAGDVCTAHGNFAVAVHGGAQSKVRDGSQELAIMKAALTEARTDLKNGASALDTVEKLVRTFEDSGAFNTGKGAIANQAGQVETDASIMDGNGLRAGAVASMTAVKNPVVAARLVMDANRHVLVVGDRGQAYVQGLGAAMVTPDYFVNTGKAKLEPKPHGTVGAVVLDRCGHLAAATSTGGFDAKVPGRVGDSPLVGDGVYAADGVAAFSSTGHGEFFIRFNAAKDAADRIAYAKTPLKKAMKIELFDVLKKAGAEGGMIGIDAKGNVALNYNSVGMLRGYATDREEPVVAQYEGTMGTKR</sequence>
<dbReference type="Gene3D" id="3.60.20.30">
    <property type="entry name" value="(Glycosyl)asparaginase"/>
    <property type="match status" value="1"/>
</dbReference>
<evidence type="ECO:0000313" key="3">
    <source>
        <dbReference type="Proteomes" id="UP001499951"/>
    </source>
</evidence>
<dbReference type="Proteomes" id="UP001499951">
    <property type="component" value="Unassembled WGS sequence"/>
</dbReference>
<dbReference type="InterPro" id="IPR029055">
    <property type="entry name" value="Ntn_hydrolases_N"/>
</dbReference>
<dbReference type="RefSeq" id="WP_166930391.1">
    <property type="nucleotide sequence ID" value="NZ_BAAADD010000001.1"/>
</dbReference>
<name>A0ABN1E059_9PROT</name>
<dbReference type="InterPro" id="IPR000246">
    <property type="entry name" value="Peptidase_T2"/>
</dbReference>
<keyword evidence="3" id="KW-1185">Reference proteome</keyword>
<dbReference type="PANTHER" id="PTHR10188">
    <property type="entry name" value="L-ASPARAGINASE"/>
    <property type="match status" value="1"/>
</dbReference>
<accession>A0ABN1E059</accession>
<reference evidence="2 3" key="1">
    <citation type="journal article" date="2019" name="Int. J. Syst. Evol. Microbiol.">
        <title>The Global Catalogue of Microorganisms (GCM) 10K type strain sequencing project: providing services to taxonomists for standard genome sequencing and annotation.</title>
        <authorList>
            <consortium name="The Broad Institute Genomics Platform"/>
            <consortium name="The Broad Institute Genome Sequencing Center for Infectious Disease"/>
            <person name="Wu L."/>
            <person name="Ma J."/>
        </authorList>
    </citation>
    <scope>NUCLEOTIDE SEQUENCE [LARGE SCALE GENOMIC DNA]</scope>
    <source>
        <strain evidence="2 3">JCM 15089</strain>
    </source>
</reference>
<dbReference type="Pfam" id="PF01112">
    <property type="entry name" value="Asparaginase_2"/>
    <property type="match status" value="2"/>
</dbReference>
<organism evidence="2 3">
    <name type="scientific">Rhizomicrobium electricum</name>
    <dbReference type="NCBI Taxonomy" id="480070"/>
    <lineage>
        <taxon>Bacteria</taxon>
        <taxon>Pseudomonadati</taxon>
        <taxon>Pseudomonadota</taxon>
        <taxon>Alphaproteobacteria</taxon>
        <taxon>Micropepsales</taxon>
        <taxon>Micropepsaceae</taxon>
        <taxon>Rhizomicrobium</taxon>
    </lineage>
</organism>
<comment type="caution">
    <text evidence="2">The sequence shown here is derived from an EMBL/GenBank/DDBJ whole genome shotgun (WGS) entry which is preliminary data.</text>
</comment>
<proteinExistence type="predicted"/>
<dbReference type="PANTHER" id="PTHR10188:SF6">
    <property type="entry name" value="N(4)-(BETA-N-ACETYLGLUCOSAMINYL)-L-ASPARAGINASE"/>
    <property type="match status" value="1"/>
</dbReference>
<protein>
    <submittedName>
        <fullName evidence="2">Isoaspartyl peptidase/L-asparaginase family protein</fullName>
    </submittedName>
</protein>
<keyword evidence="1" id="KW-0732">Signal</keyword>
<dbReference type="SUPFAM" id="SSF56235">
    <property type="entry name" value="N-terminal nucleophile aminohydrolases (Ntn hydrolases)"/>
    <property type="match status" value="1"/>
</dbReference>